<accession>A0A1Y1VF76</accession>
<keyword evidence="7" id="KW-0807">Transducer</keyword>
<feature type="binding site" evidence="10">
    <location>
        <position position="185"/>
    </location>
    <ligand>
        <name>Mg(2+)</name>
        <dbReference type="ChEBI" id="CHEBI:18420"/>
    </ligand>
</feature>
<evidence type="ECO:0000256" key="8">
    <source>
        <dbReference type="ARBA" id="ARBA00023288"/>
    </source>
</evidence>
<gene>
    <name evidence="11" type="ORF">BCR36DRAFT_581852</name>
</gene>
<dbReference type="InterPro" id="IPR011025">
    <property type="entry name" value="GproteinA_insert"/>
</dbReference>
<evidence type="ECO:0000313" key="12">
    <source>
        <dbReference type="Proteomes" id="UP000193719"/>
    </source>
</evidence>
<dbReference type="SUPFAM" id="SSF52540">
    <property type="entry name" value="P-loop containing nucleoside triphosphate hydrolases"/>
    <property type="match status" value="1"/>
</dbReference>
<dbReference type="InterPro" id="IPR027417">
    <property type="entry name" value="P-loop_NTPase"/>
</dbReference>
<evidence type="ECO:0000256" key="3">
    <source>
        <dbReference type="ARBA" id="ARBA00022741"/>
    </source>
</evidence>
<dbReference type="Gene3D" id="1.10.400.10">
    <property type="entry name" value="GI Alpha 1, domain 2-like"/>
    <property type="match status" value="1"/>
</dbReference>
<dbReference type="Proteomes" id="UP000193719">
    <property type="component" value="Unassembled WGS sequence"/>
</dbReference>
<keyword evidence="2 10" id="KW-0479">Metal-binding</keyword>
<dbReference type="GO" id="GO:0046872">
    <property type="term" value="F:metal ion binding"/>
    <property type="evidence" value="ECO:0007669"/>
    <property type="project" value="UniProtKB-KW"/>
</dbReference>
<evidence type="ECO:0000256" key="1">
    <source>
        <dbReference type="ARBA" id="ARBA00022707"/>
    </source>
</evidence>
<dbReference type="GO" id="GO:0031683">
    <property type="term" value="F:G-protein beta/gamma-subunit complex binding"/>
    <property type="evidence" value="ECO:0007669"/>
    <property type="project" value="InterPro"/>
</dbReference>
<dbReference type="GO" id="GO:0003924">
    <property type="term" value="F:GTPase activity"/>
    <property type="evidence" value="ECO:0007669"/>
    <property type="project" value="InterPro"/>
</dbReference>
<evidence type="ECO:0000256" key="9">
    <source>
        <dbReference type="PIRSR" id="PIRSR601019-1"/>
    </source>
</evidence>
<dbReference type="FunFam" id="3.40.50.300:FF:003800">
    <property type="entry name" value="Guanine nucleotide-binding protein G(k) subunit alpha"/>
    <property type="match status" value="1"/>
</dbReference>
<evidence type="ECO:0000256" key="2">
    <source>
        <dbReference type="ARBA" id="ARBA00022723"/>
    </source>
</evidence>
<dbReference type="GO" id="GO:0005834">
    <property type="term" value="C:heterotrimeric G-protein complex"/>
    <property type="evidence" value="ECO:0007669"/>
    <property type="project" value="TreeGrafter"/>
</dbReference>
<feature type="binding site" evidence="9">
    <location>
        <begin position="204"/>
        <end position="208"/>
    </location>
    <ligand>
        <name>GTP</name>
        <dbReference type="ChEBI" id="CHEBI:37565"/>
    </ligand>
</feature>
<dbReference type="STRING" id="1754191.A0A1Y1VF76"/>
<dbReference type="OrthoDB" id="5817230at2759"/>
<feature type="binding site" evidence="10">
    <location>
        <position position="47"/>
    </location>
    <ligand>
        <name>Mg(2+)</name>
        <dbReference type="ChEBI" id="CHEBI:18420"/>
    </ligand>
</feature>
<dbReference type="GO" id="GO:0005737">
    <property type="term" value="C:cytoplasm"/>
    <property type="evidence" value="ECO:0007669"/>
    <property type="project" value="TreeGrafter"/>
</dbReference>
<dbReference type="CDD" id="cd00066">
    <property type="entry name" value="G-alpha"/>
    <property type="match status" value="1"/>
</dbReference>
<keyword evidence="1" id="KW-0519">Myristate</keyword>
<evidence type="ECO:0000256" key="4">
    <source>
        <dbReference type="ARBA" id="ARBA00022842"/>
    </source>
</evidence>
<reference evidence="11 12" key="2">
    <citation type="submission" date="2016-08" db="EMBL/GenBank/DDBJ databases">
        <title>Pervasive Adenine N6-methylation of Active Genes in Fungi.</title>
        <authorList>
            <consortium name="DOE Joint Genome Institute"/>
            <person name="Mondo S.J."/>
            <person name="Dannebaum R.O."/>
            <person name="Kuo R.C."/>
            <person name="Labutti K."/>
            <person name="Haridas S."/>
            <person name="Kuo A."/>
            <person name="Salamov A."/>
            <person name="Ahrendt S.R."/>
            <person name="Lipzen A."/>
            <person name="Sullivan W."/>
            <person name="Andreopoulos W.B."/>
            <person name="Clum A."/>
            <person name="Lindquist E."/>
            <person name="Daum C."/>
            <person name="Ramamoorthy G.K."/>
            <person name="Gryganskyi A."/>
            <person name="Culley D."/>
            <person name="Magnuson J.K."/>
            <person name="James T.Y."/>
            <person name="O'Malley M.A."/>
            <person name="Stajich J.E."/>
            <person name="Spatafora J.W."/>
            <person name="Visel A."/>
            <person name="Grigoriev I.V."/>
        </authorList>
    </citation>
    <scope>NUCLEOTIDE SEQUENCE [LARGE SCALE GENOMIC DNA]</scope>
    <source>
        <strain evidence="12">finn</strain>
    </source>
</reference>
<dbReference type="AlphaFoldDB" id="A0A1Y1VF76"/>
<dbReference type="PANTHER" id="PTHR10218">
    <property type="entry name" value="GTP-BINDING PROTEIN ALPHA SUBUNIT"/>
    <property type="match status" value="1"/>
</dbReference>
<feature type="binding site" evidence="9">
    <location>
        <begin position="273"/>
        <end position="276"/>
    </location>
    <ligand>
        <name>GTP</name>
        <dbReference type="ChEBI" id="CHEBI:37565"/>
    </ligand>
</feature>
<name>A0A1Y1VF76_9FUNG</name>
<feature type="binding site" evidence="9">
    <location>
        <position position="332"/>
    </location>
    <ligand>
        <name>GTP</name>
        <dbReference type="ChEBI" id="CHEBI:37565"/>
    </ligand>
</feature>
<reference evidence="11 12" key="1">
    <citation type="submission" date="2016-08" db="EMBL/GenBank/DDBJ databases">
        <title>Genomes of anaerobic fungi encode conserved fungal cellulosomes for biomass hydrolysis.</title>
        <authorList>
            <consortium name="DOE Joint Genome Institute"/>
            <person name="Haitjema C.H."/>
            <person name="Gilmore S.P."/>
            <person name="Henske J.K."/>
            <person name="Solomon K.V."/>
            <person name="De Groot R."/>
            <person name="Kuo A."/>
            <person name="Mondo S.J."/>
            <person name="Salamov A.A."/>
            <person name="Labutti K."/>
            <person name="Zhao Z."/>
            <person name="Chiniquy J."/>
            <person name="Barry K."/>
            <person name="Brewer H.M."/>
            <person name="Purvine S.O."/>
            <person name="Wright A.T."/>
            <person name="Boxma B."/>
            <person name="Van Alen T."/>
            <person name="Hackstein J.H."/>
            <person name="Baker S.E."/>
            <person name="Grigoriev I.V."/>
            <person name="O'Malley M.A."/>
        </authorList>
    </citation>
    <scope>NUCLEOTIDE SEQUENCE [LARGE SCALE GENOMIC DNA]</scope>
    <source>
        <strain evidence="12">finn</strain>
    </source>
</reference>
<dbReference type="SMART" id="SM00275">
    <property type="entry name" value="G_alpha"/>
    <property type="match status" value="1"/>
</dbReference>
<keyword evidence="5 9" id="KW-0342">GTP-binding</keyword>
<comment type="caution">
    <text evidence="11">The sequence shown here is derived from an EMBL/GenBank/DDBJ whole genome shotgun (WGS) entry which is preliminary data.</text>
</comment>
<evidence type="ECO:0000256" key="10">
    <source>
        <dbReference type="PIRSR" id="PIRSR601019-2"/>
    </source>
</evidence>
<keyword evidence="6" id="KW-0564">Palmitate</keyword>
<keyword evidence="4 10" id="KW-0460">Magnesium</keyword>
<keyword evidence="8" id="KW-0449">Lipoprotein</keyword>
<dbReference type="GO" id="GO:0001664">
    <property type="term" value="F:G protein-coupled receptor binding"/>
    <property type="evidence" value="ECO:0007669"/>
    <property type="project" value="TreeGrafter"/>
</dbReference>
<keyword evidence="12" id="KW-1185">Reference proteome</keyword>
<protein>
    <submittedName>
        <fullName evidence="11">G-protein subunit alpha 8</fullName>
    </submittedName>
</protein>
<dbReference type="EMBL" id="MCFH01000011">
    <property type="protein sequence ID" value="ORX54220.1"/>
    <property type="molecule type" value="Genomic_DNA"/>
</dbReference>
<dbReference type="InterPro" id="IPR001019">
    <property type="entry name" value="Gprotein_alpha_su"/>
</dbReference>
<dbReference type="PRINTS" id="PR00318">
    <property type="entry name" value="GPROTEINA"/>
</dbReference>
<dbReference type="PROSITE" id="PS51882">
    <property type="entry name" value="G_ALPHA"/>
    <property type="match status" value="1"/>
</dbReference>
<proteinExistence type="predicted"/>
<evidence type="ECO:0000256" key="6">
    <source>
        <dbReference type="ARBA" id="ARBA00023139"/>
    </source>
</evidence>
<dbReference type="PANTHER" id="PTHR10218:SF193">
    <property type="entry name" value="GUANINE NUCLEOTIDE-BINDING PROTEIN ALPHA-8 SUBUNIT"/>
    <property type="match status" value="1"/>
</dbReference>
<dbReference type="GO" id="GO:0007188">
    <property type="term" value="P:adenylate cyclase-modulating G protein-coupled receptor signaling pathway"/>
    <property type="evidence" value="ECO:0007669"/>
    <property type="project" value="TreeGrafter"/>
</dbReference>
<feature type="binding site" evidence="9">
    <location>
        <begin position="43"/>
        <end position="48"/>
    </location>
    <ligand>
        <name>GTP</name>
        <dbReference type="ChEBI" id="CHEBI:37565"/>
    </ligand>
</feature>
<keyword evidence="3 9" id="KW-0547">Nucleotide-binding</keyword>
<dbReference type="GO" id="GO:0005525">
    <property type="term" value="F:GTP binding"/>
    <property type="evidence" value="ECO:0007669"/>
    <property type="project" value="UniProtKB-KW"/>
</dbReference>
<evidence type="ECO:0000256" key="5">
    <source>
        <dbReference type="ARBA" id="ARBA00023134"/>
    </source>
</evidence>
<organism evidence="11 12">
    <name type="scientific">Piromyces finnis</name>
    <dbReference type="NCBI Taxonomy" id="1754191"/>
    <lineage>
        <taxon>Eukaryota</taxon>
        <taxon>Fungi</taxon>
        <taxon>Fungi incertae sedis</taxon>
        <taxon>Chytridiomycota</taxon>
        <taxon>Chytridiomycota incertae sedis</taxon>
        <taxon>Neocallimastigomycetes</taxon>
        <taxon>Neocallimastigales</taxon>
        <taxon>Neocallimastigaceae</taxon>
        <taxon>Piromyces</taxon>
    </lineage>
</organism>
<dbReference type="Pfam" id="PF00503">
    <property type="entry name" value="G-alpha"/>
    <property type="match status" value="1"/>
</dbReference>
<dbReference type="SUPFAM" id="SSF47895">
    <property type="entry name" value="Transducin (alpha subunit), insertion domain"/>
    <property type="match status" value="1"/>
</dbReference>
<sequence>MNILKKLKKNNKVNSKSLLDDKLEIDGLEDKLNLKILLLGSGESGKSTILKQLKLIHKIELQNDEKEEYKTGLKRNALQCMNILTEQLSSHDLDFEQPESKELSRLLKTAEELSLNDDENHFTKEVANAIDFLWTKEPSIKKIWEKRNDFWIMDAAYYYFDNVLRFIDDDFELTEEDYVMSRIMTTGIISTEINVPPLKFTVIDVGGQRNERRKWLHCFDNVSALLYIVNLNGYNSVLFEDNSVNRMQECFNLFKQTANNEIFKTTPIFLLFNKKDLFEEKIRTESINICEEFSDYTGSGELMDSLNFIEKKFKSALNNGDPNRVQVFHIAARFKRDIKTTWDDVVAKLKEINKKELDNILKELKARNVESYSTMDLKA</sequence>
<evidence type="ECO:0000256" key="7">
    <source>
        <dbReference type="ARBA" id="ARBA00023224"/>
    </source>
</evidence>
<dbReference type="Gene3D" id="3.40.50.300">
    <property type="entry name" value="P-loop containing nucleotide triphosphate hydrolases"/>
    <property type="match status" value="1"/>
</dbReference>
<evidence type="ECO:0000313" key="11">
    <source>
        <dbReference type="EMBL" id="ORX54220.1"/>
    </source>
</evidence>